<accession>A0A8R1YN88</accession>
<dbReference type="OrthoDB" id="191139at2759"/>
<reference evidence="1" key="2">
    <citation type="submission" date="2022-06" db="UniProtKB">
        <authorList>
            <consortium name="EnsemblMetazoa"/>
        </authorList>
    </citation>
    <scope>IDENTIFICATION</scope>
    <source>
        <strain evidence="1">PS312</strain>
    </source>
</reference>
<name>A0A2A6BBT1_PRIPA</name>
<dbReference type="Proteomes" id="UP000005239">
    <property type="component" value="Unassembled WGS sequence"/>
</dbReference>
<evidence type="ECO:0000313" key="2">
    <source>
        <dbReference type="Proteomes" id="UP000005239"/>
    </source>
</evidence>
<keyword evidence="2" id="KW-1185">Reference proteome</keyword>
<protein>
    <submittedName>
        <fullName evidence="1">Uncharacterized protein</fullName>
    </submittedName>
</protein>
<proteinExistence type="predicted"/>
<sequence>MMTIDERWEARGSAGALVMVRGSAGALMVVGIYSEIMDGCEGLGPAQWILAYERGEMKSVIVALLVVASYLAVLVSAQLRGTSVCARKPEAPQALDDLACKQLYDYSMKAVGLDSSPKI</sequence>
<reference evidence="2" key="1">
    <citation type="journal article" date="2008" name="Nat. Genet.">
        <title>The Pristionchus pacificus genome provides a unique perspective on nematode lifestyle and parasitism.</title>
        <authorList>
            <person name="Dieterich C."/>
            <person name="Clifton S.W."/>
            <person name="Schuster L.N."/>
            <person name="Chinwalla A."/>
            <person name="Delehaunty K."/>
            <person name="Dinkelacker I."/>
            <person name="Fulton L."/>
            <person name="Fulton R."/>
            <person name="Godfrey J."/>
            <person name="Minx P."/>
            <person name="Mitreva M."/>
            <person name="Roeseler W."/>
            <person name="Tian H."/>
            <person name="Witte H."/>
            <person name="Yang S.P."/>
            <person name="Wilson R.K."/>
            <person name="Sommer R.J."/>
        </authorList>
    </citation>
    <scope>NUCLEOTIDE SEQUENCE [LARGE SCALE GENOMIC DNA]</scope>
    <source>
        <strain evidence="2">PS312</strain>
    </source>
</reference>
<evidence type="ECO:0000313" key="1">
    <source>
        <dbReference type="EnsemblMetazoa" id="PPA33843.1"/>
    </source>
</evidence>
<dbReference type="EnsemblMetazoa" id="PPA33843.1">
    <property type="protein sequence ID" value="PPA33843.1"/>
    <property type="gene ID" value="WBGene00272212"/>
</dbReference>
<dbReference type="AlphaFoldDB" id="A0A2A6BBT1"/>
<organism evidence="1 2">
    <name type="scientific">Pristionchus pacificus</name>
    <name type="common">Parasitic nematode worm</name>
    <dbReference type="NCBI Taxonomy" id="54126"/>
    <lineage>
        <taxon>Eukaryota</taxon>
        <taxon>Metazoa</taxon>
        <taxon>Ecdysozoa</taxon>
        <taxon>Nematoda</taxon>
        <taxon>Chromadorea</taxon>
        <taxon>Rhabditida</taxon>
        <taxon>Rhabditina</taxon>
        <taxon>Diplogasteromorpha</taxon>
        <taxon>Diplogasteroidea</taxon>
        <taxon>Neodiplogasteridae</taxon>
        <taxon>Pristionchus</taxon>
    </lineage>
</organism>
<gene>
    <name evidence="1" type="primary">WBGene00272212</name>
</gene>
<accession>A0A2A6BBT1</accession>